<dbReference type="InterPro" id="IPR021150">
    <property type="entry name" value="Ubiq_cyt_c_chap"/>
</dbReference>
<reference evidence="3 4" key="1">
    <citation type="submission" date="2020-08" db="EMBL/GenBank/DDBJ databases">
        <title>Genome sequence of Sphingomonas sediminicola KACC 15039T.</title>
        <authorList>
            <person name="Hyun D.-W."/>
            <person name="Bae J.-W."/>
        </authorList>
    </citation>
    <scope>NUCLEOTIDE SEQUENCE [LARGE SCALE GENOMIC DNA]</scope>
    <source>
        <strain evidence="3 4">KACC 15039</strain>
    </source>
</reference>
<sequence>MLSALFARLTGNPRRGQGLFDLAVAEARRTGWFVEGEVPDTVNGRFAVLATIIALFTVKLEREGEAGQEASVALTERLVESLDAEIREMGLGDPTLGKQVRRLVGAVGGRVDRWRVLVESHDSWTEEVRQSLYLNEATQIDALAYSESALRKLWQRVSDSSLEELADGRMR</sequence>
<proteinExistence type="inferred from homology"/>
<organism evidence="3 4">
    <name type="scientific">Sphingomonas sediminicola</name>
    <dbReference type="NCBI Taxonomy" id="386874"/>
    <lineage>
        <taxon>Bacteria</taxon>
        <taxon>Pseudomonadati</taxon>
        <taxon>Pseudomonadota</taxon>
        <taxon>Alphaproteobacteria</taxon>
        <taxon>Sphingomonadales</taxon>
        <taxon>Sphingomonadaceae</taxon>
        <taxon>Sphingomonas</taxon>
    </lineage>
</organism>
<evidence type="ECO:0000313" key="3">
    <source>
        <dbReference type="EMBL" id="QNP45533.1"/>
    </source>
</evidence>
<dbReference type="Pfam" id="PF03981">
    <property type="entry name" value="Ubiq_cyt_C_chap"/>
    <property type="match status" value="1"/>
</dbReference>
<evidence type="ECO:0000256" key="1">
    <source>
        <dbReference type="ARBA" id="ARBA00006436"/>
    </source>
</evidence>
<accession>A0ABX6T9Z0</accession>
<evidence type="ECO:0000259" key="2">
    <source>
        <dbReference type="Pfam" id="PF03981"/>
    </source>
</evidence>
<keyword evidence="4" id="KW-1185">Reference proteome</keyword>
<dbReference type="Proteomes" id="UP000516105">
    <property type="component" value="Chromosome"/>
</dbReference>
<feature type="domain" description="Ubiquinol-cytochrome c chaperone" evidence="2">
    <location>
        <begin position="37"/>
        <end position="169"/>
    </location>
</feature>
<name>A0ABX6T9Z0_9SPHN</name>
<comment type="similarity">
    <text evidence="1">Belongs to the UPF0174 family.</text>
</comment>
<gene>
    <name evidence="3" type="ORF">H9L14_13400</name>
</gene>
<dbReference type="EMBL" id="CP060782">
    <property type="protein sequence ID" value="QNP45533.1"/>
    <property type="molecule type" value="Genomic_DNA"/>
</dbReference>
<dbReference type="RefSeq" id="WP_187708488.1">
    <property type="nucleotide sequence ID" value="NZ_CP060782.1"/>
</dbReference>
<protein>
    <recommendedName>
        <fullName evidence="2">Ubiquinol-cytochrome c chaperone domain-containing protein</fullName>
    </recommendedName>
</protein>
<evidence type="ECO:0000313" key="4">
    <source>
        <dbReference type="Proteomes" id="UP000516105"/>
    </source>
</evidence>